<gene>
    <name evidence="1" type="ORF">D2V05_05310</name>
</gene>
<comment type="caution">
    <text evidence="1">The sequence shown here is derived from an EMBL/GenBank/DDBJ whole genome shotgun (WGS) entry which is preliminary data.</text>
</comment>
<name>A0A3A1NM69_9FLAO</name>
<dbReference type="Proteomes" id="UP000266691">
    <property type="component" value="Unassembled WGS sequence"/>
</dbReference>
<protein>
    <submittedName>
        <fullName evidence="1">Uncharacterized protein</fullName>
    </submittedName>
</protein>
<reference evidence="1 2" key="1">
    <citation type="submission" date="2018-08" db="EMBL/GenBank/DDBJ databases">
        <title>Proposal of Muricauda 72 sp.nov. and Muricauda NH166 sp.nov., isolated from seawater.</title>
        <authorList>
            <person name="Cheng H."/>
            <person name="Wu Y.-H."/>
            <person name="Guo L.-L."/>
            <person name="Xu X.-W."/>
        </authorList>
    </citation>
    <scope>NUCLEOTIDE SEQUENCE [LARGE SCALE GENOMIC DNA]</scope>
    <source>
        <strain evidence="1 2">72</strain>
    </source>
</reference>
<proteinExistence type="predicted"/>
<organism evidence="1 2">
    <name type="scientific">Flagellimonas pelagia</name>
    <dbReference type="NCBI Taxonomy" id="2306998"/>
    <lineage>
        <taxon>Bacteria</taxon>
        <taxon>Pseudomonadati</taxon>
        <taxon>Bacteroidota</taxon>
        <taxon>Flavobacteriia</taxon>
        <taxon>Flavobacteriales</taxon>
        <taxon>Flavobacteriaceae</taxon>
        <taxon>Flagellimonas</taxon>
    </lineage>
</organism>
<evidence type="ECO:0000313" key="1">
    <source>
        <dbReference type="EMBL" id="RIV45987.1"/>
    </source>
</evidence>
<evidence type="ECO:0000313" key="2">
    <source>
        <dbReference type="Proteomes" id="UP000266691"/>
    </source>
</evidence>
<accession>A0A3A1NM69</accession>
<dbReference type="EMBL" id="QXFI01000013">
    <property type="protein sequence ID" value="RIV45987.1"/>
    <property type="molecule type" value="Genomic_DNA"/>
</dbReference>
<dbReference type="AlphaFoldDB" id="A0A3A1NM69"/>
<sequence length="65" mass="7592">MSIYIYLSSPDYLFCSRFMYLLEQPKNIFSEGLGTFYGVIFQNTFTRKVEDNSVFVKVSGMKKVI</sequence>